<keyword evidence="11" id="KW-0325">Glycoprotein</keyword>
<dbReference type="PIRSF" id="PIRSF027093">
    <property type="entry name" value="EndopolyPtase_N1"/>
    <property type="match status" value="1"/>
</dbReference>
<evidence type="ECO:0000256" key="3">
    <source>
        <dbReference type="ARBA" id="ARBA00012459"/>
    </source>
</evidence>
<gene>
    <name evidence="15" type="ORF">AGERDE_LOCUS6559</name>
</gene>
<evidence type="ECO:0000256" key="10">
    <source>
        <dbReference type="ARBA" id="ARBA00023136"/>
    </source>
</evidence>
<keyword evidence="10 13" id="KW-0472">Membrane</keyword>
<feature type="domain" description="Sphingomyelin phosphodiesterase C-terminal" evidence="14">
    <location>
        <begin position="461"/>
        <end position="540"/>
    </location>
</feature>
<reference evidence="15" key="1">
    <citation type="submission" date="2021-06" db="EMBL/GenBank/DDBJ databases">
        <authorList>
            <person name="Kallberg Y."/>
            <person name="Tangrot J."/>
            <person name="Rosling A."/>
        </authorList>
    </citation>
    <scope>NUCLEOTIDE SEQUENCE</scope>
    <source>
        <strain evidence="15">MT106</strain>
    </source>
</reference>
<evidence type="ECO:0000256" key="12">
    <source>
        <dbReference type="SAM" id="MobiDB-lite"/>
    </source>
</evidence>
<organism evidence="15 16">
    <name type="scientific">Ambispora gerdemannii</name>
    <dbReference type="NCBI Taxonomy" id="144530"/>
    <lineage>
        <taxon>Eukaryota</taxon>
        <taxon>Fungi</taxon>
        <taxon>Fungi incertae sedis</taxon>
        <taxon>Mucoromycota</taxon>
        <taxon>Glomeromycotina</taxon>
        <taxon>Glomeromycetes</taxon>
        <taxon>Archaeosporales</taxon>
        <taxon>Ambisporaceae</taxon>
        <taxon>Ambispora</taxon>
    </lineage>
</organism>
<evidence type="ECO:0000313" key="16">
    <source>
        <dbReference type="Proteomes" id="UP000789831"/>
    </source>
</evidence>
<dbReference type="AlphaFoldDB" id="A0A9N9AZ02"/>
<evidence type="ECO:0000313" key="15">
    <source>
        <dbReference type="EMBL" id="CAG8548818.1"/>
    </source>
</evidence>
<dbReference type="GO" id="GO:0000298">
    <property type="term" value="F:endopolyphosphatase activity"/>
    <property type="evidence" value="ECO:0007669"/>
    <property type="project" value="UniProtKB-EC"/>
</dbReference>
<evidence type="ECO:0000256" key="4">
    <source>
        <dbReference type="ARBA" id="ARBA00014458"/>
    </source>
</evidence>
<dbReference type="Gene3D" id="3.60.21.10">
    <property type="match status" value="1"/>
</dbReference>
<dbReference type="PANTHER" id="PTHR10340:SF55">
    <property type="entry name" value="ENDOPOLYPHOSPHATASE"/>
    <property type="match status" value="1"/>
</dbReference>
<keyword evidence="9 13" id="KW-1133">Transmembrane helix</keyword>
<dbReference type="EMBL" id="CAJVPL010001042">
    <property type="protein sequence ID" value="CAG8548818.1"/>
    <property type="molecule type" value="Genomic_DNA"/>
</dbReference>
<dbReference type="GO" id="GO:0008081">
    <property type="term" value="F:phosphoric diester hydrolase activity"/>
    <property type="evidence" value="ECO:0007669"/>
    <property type="project" value="TreeGrafter"/>
</dbReference>
<evidence type="ECO:0000256" key="7">
    <source>
        <dbReference type="ARBA" id="ARBA00022801"/>
    </source>
</evidence>
<dbReference type="InterPro" id="IPR045473">
    <property type="entry name" value="ASM_C"/>
</dbReference>
<dbReference type="InterPro" id="IPR012358">
    <property type="entry name" value="EndopolyPtase_N1"/>
</dbReference>
<evidence type="ECO:0000259" key="14">
    <source>
        <dbReference type="Pfam" id="PF19272"/>
    </source>
</evidence>
<dbReference type="PANTHER" id="PTHR10340">
    <property type="entry name" value="SPHINGOMYELIN PHOSPHODIESTERASE"/>
    <property type="match status" value="1"/>
</dbReference>
<evidence type="ECO:0000256" key="11">
    <source>
        <dbReference type="ARBA" id="ARBA00023180"/>
    </source>
</evidence>
<evidence type="ECO:0000256" key="13">
    <source>
        <dbReference type="SAM" id="Phobius"/>
    </source>
</evidence>
<accession>A0A9N9AZ02</accession>
<keyword evidence="8" id="KW-0735">Signal-anchor</keyword>
<comment type="caution">
    <text evidence="15">The sequence shown here is derived from an EMBL/GenBank/DDBJ whole genome shotgun (WGS) entry which is preliminary data.</text>
</comment>
<evidence type="ECO:0000256" key="1">
    <source>
        <dbReference type="ARBA" id="ARBA00004576"/>
    </source>
</evidence>
<evidence type="ECO:0000256" key="5">
    <source>
        <dbReference type="ARBA" id="ARBA00022554"/>
    </source>
</evidence>
<dbReference type="GO" id="GO:0005615">
    <property type="term" value="C:extracellular space"/>
    <property type="evidence" value="ECO:0007669"/>
    <property type="project" value="TreeGrafter"/>
</dbReference>
<evidence type="ECO:0000256" key="6">
    <source>
        <dbReference type="ARBA" id="ARBA00022692"/>
    </source>
</evidence>
<comment type="subcellular location">
    <subcellularLocation>
        <location evidence="1">Vacuole membrane</location>
        <topology evidence="1">Single-pass type II membrane protein</topology>
    </subcellularLocation>
</comment>
<keyword evidence="7" id="KW-0378">Hydrolase</keyword>
<dbReference type="GO" id="GO:0006798">
    <property type="term" value="P:polyphosphate catabolic process"/>
    <property type="evidence" value="ECO:0007669"/>
    <property type="project" value="TreeGrafter"/>
</dbReference>
<evidence type="ECO:0000256" key="2">
    <source>
        <dbReference type="ARBA" id="ARBA00010399"/>
    </source>
</evidence>
<dbReference type="Proteomes" id="UP000789831">
    <property type="component" value="Unassembled WGS sequence"/>
</dbReference>
<keyword evidence="5" id="KW-0926">Vacuole</keyword>
<evidence type="ECO:0000256" key="8">
    <source>
        <dbReference type="ARBA" id="ARBA00022968"/>
    </source>
</evidence>
<dbReference type="Pfam" id="PF19272">
    <property type="entry name" value="ASMase_C"/>
    <property type="match status" value="1"/>
</dbReference>
<dbReference type="GO" id="GO:0005774">
    <property type="term" value="C:vacuolar membrane"/>
    <property type="evidence" value="ECO:0007669"/>
    <property type="project" value="UniProtKB-SubCell"/>
</dbReference>
<keyword evidence="16" id="KW-1185">Reference proteome</keyword>
<dbReference type="OrthoDB" id="348678at2759"/>
<keyword evidence="6 13" id="KW-0812">Transmembrane</keyword>
<evidence type="ECO:0000256" key="9">
    <source>
        <dbReference type="ARBA" id="ARBA00022989"/>
    </source>
</evidence>
<protein>
    <recommendedName>
        <fullName evidence="4">Endopolyphosphatase</fullName>
        <ecNumber evidence="3">3.6.1.10</ecNumber>
    </recommendedName>
</protein>
<feature type="region of interest" description="Disordered" evidence="12">
    <location>
        <begin position="365"/>
        <end position="391"/>
    </location>
</feature>
<name>A0A9N9AZ02_9GLOM</name>
<dbReference type="SUPFAM" id="SSF56300">
    <property type="entry name" value="Metallo-dependent phosphatases"/>
    <property type="match status" value="1"/>
</dbReference>
<feature type="transmembrane region" description="Helical" evidence="13">
    <location>
        <begin position="6"/>
        <end position="22"/>
    </location>
</feature>
<sequence length="568" mass="65682">MSNSTFLVYLISILIIGLYFLTRHSTYESEDDDSLSSSSVIASSKKLHGNFLHITDLHSDPHYKINATFKSRCHKMSKKIGKNDNNIDNYGKINIGDGIYSKKPKHMKHGISGVWGGPASICDTPMNLINATFDWLKQEWAGKIDFVLWTGDNSRHDNDDRIPRKNPEILKINRIIASKFQETFSRPGKYSSMIPIIPVIGNNDIYPSNIIAPGPNNSLQKLSEIWSAFIPKSEMSTFRKGGYYATEVIKGKLIVVSLNTLYFFRLNTAVQGCADRSQPGTQQIKWLDKVLLKAKKQQKKVYLIGHVAPTKGHYTRTCWNKYGKLAQKYNDVILGHFFGHSNMDHFYFIRSTKKGIVKLLNEKFEDDDDNESDDGNENDSDDEYETYEDEEEIMSPRLLKHYRQVPSLNNMAINQYSVIHVNPSVVPTFYPALRVFQYKIDEDENIERRKGKKKKQNNNYLAPLNYIQYFINLTHVNHDLYSANQPNFQVEYTTRDDYNMTDLSTHSWLKLARRIVRDAREDGPLFKKFRDYLVVSTREMVEDRIKKGWINNDKESKHQCVGQSCTED</sequence>
<dbReference type="GO" id="GO:0004309">
    <property type="term" value="F:exopolyphosphatase activity"/>
    <property type="evidence" value="ECO:0007669"/>
    <property type="project" value="TreeGrafter"/>
</dbReference>
<dbReference type="InterPro" id="IPR029052">
    <property type="entry name" value="Metallo-depent_PP-like"/>
</dbReference>
<dbReference type="GO" id="GO:0000324">
    <property type="term" value="C:fungal-type vacuole"/>
    <property type="evidence" value="ECO:0007669"/>
    <property type="project" value="TreeGrafter"/>
</dbReference>
<comment type="similarity">
    <text evidence="2">Belongs to the endopolyphosphatase PPN1 family.</text>
</comment>
<proteinExistence type="inferred from homology"/>
<dbReference type="EC" id="3.6.1.10" evidence="3"/>